<organism evidence="2 3">
    <name type="scientific">Pigmentiphaga aceris</name>
    <dbReference type="NCBI Taxonomy" id="1940612"/>
    <lineage>
        <taxon>Bacteria</taxon>
        <taxon>Pseudomonadati</taxon>
        <taxon>Pseudomonadota</taxon>
        <taxon>Betaproteobacteria</taxon>
        <taxon>Burkholderiales</taxon>
        <taxon>Alcaligenaceae</taxon>
        <taxon>Pigmentiphaga</taxon>
    </lineage>
</organism>
<sequence>MPLCGVSAGEFCIMSHAQAVVRQSAKHPIEPAAGRSAWLRLAGLGVLALVLSGCASTMSSRVTTFQQWPANATGSTYVFERVGSQRDSLEHEQYEEEARAALGVTGLREIRPGETARFGISMEYGVTPGAVSVQRPVTDPFYSNPRPVAYVARDGRVYYRWVQPYPFANTYWENTTVPAFRNALKIEIRDRTQANTKVYETTAVHVGQSENFPAVMPWLLRSAFDNFPNANGQVRDVTYKLD</sequence>
<proteinExistence type="predicted"/>
<dbReference type="KEGG" id="pacr:FXN63_17100"/>
<name>A0A5C0B497_9BURK</name>
<protein>
    <submittedName>
        <fullName evidence="2">DUF4136 domain-containing protein</fullName>
    </submittedName>
</protein>
<evidence type="ECO:0000313" key="2">
    <source>
        <dbReference type="EMBL" id="QEI07367.1"/>
    </source>
</evidence>
<dbReference type="Pfam" id="PF13590">
    <property type="entry name" value="DUF4136"/>
    <property type="match status" value="1"/>
</dbReference>
<dbReference type="EMBL" id="CP043046">
    <property type="protein sequence ID" value="QEI07367.1"/>
    <property type="molecule type" value="Genomic_DNA"/>
</dbReference>
<accession>A0A5C0B497</accession>
<reference evidence="2 3" key="1">
    <citation type="submission" date="2019-08" db="EMBL/GenBank/DDBJ databases">
        <title>Amphibian skin-associated Pigmentiphaga: genome sequence and occurrence across geography and hosts.</title>
        <authorList>
            <person name="Bletz M.C."/>
            <person name="Bunk B."/>
            <person name="Sproeer C."/>
            <person name="Biwer P."/>
            <person name="Reiter S."/>
            <person name="Rabemananjara F.C.E."/>
            <person name="Schulz S."/>
            <person name="Overmann J."/>
            <person name="Vences M."/>
        </authorList>
    </citation>
    <scope>NUCLEOTIDE SEQUENCE [LARGE SCALE GENOMIC DNA]</scope>
    <source>
        <strain evidence="2 3">Mada1488</strain>
    </source>
</reference>
<evidence type="ECO:0000259" key="1">
    <source>
        <dbReference type="Pfam" id="PF13590"/>
    </source>
</evidence>
<dbReference type="Proteomes" id="UP000325161">
    <property type="component" value="Chromosome"/>
</dbReference>
<dbReference type="OrthoDB" id="8940851at2"/>
<dbReference type="InterPro" id="IPR025411">
    <property type="entry name" value="DUF4136"/>
</dbReference>
<gene>
    <name evidence="2" type="ORF">FXN63_17100</name>
</gene>
<evidence type="ECO:0000313" key="3">
    <source>
        <dbReference type="Proteomes" id="UP000325161"/>
    </source>
</evidence>
<dbReference type="AlphaFoldDB" id="A0A5C0B497"/>
<keyword evidence="3" id="KW-1185">Reference proteome</keyword>
<feature type="domain" description="DUF4136" evidence="1">
    <location>
        <begin position="62"/>
        <end position="228"/>
    </location>
</feature>